<reference evidence="4 5" key="1">
    <citation type="submission" date="2015-07" db="EMBL/GenBank/DDBJ databases">
        <title>Whole genome sequence of Thermanaerothrix daxensis DSM 23592.</title>
        <authorList>
            <person name="Hemp J."/>
            <person name="Ward L.M."/>
            <person name="Pace L.A."/>
            <person name="Fischer W.W."/>
        </authorList>
    </citation>
    <scope>NUCLEOTIDE SEQUENCE [LARGE SCALE GENOMIC DNA]</scope>
    <source>
        <strain evidence="4 5">GNS-1</strain>
    </source>
</reference>
<comment type="caution">
    <text evidence="4">The sequence shown here is derived from an EMBL/GenBank/DDBJ whole genome shotgun (WGS) entry which is preliminary data.</text>
</comment>
<dbReference type="PANTHER" id="PTHR33392">
    <property type="entry name" value="POLYISOPRENYL-TEICHOIC ACID--PEPTIDOGLYCAN TEICHOIC ACID TRANSFERASE TAGU"/>
    <property type="match status" value="1"/>
</dbReference>
<dbReference type="AlphaFoldDB" id="A0A0P6XPT5"/>
<evidence type="ECO:0000256" key="1">
    <source>
        <dbReference type="ARBA" id="ARBA00006068"/>
    </source>
</evidence>
<keyword evidence="5" id="KW-1185">Reference proteome</keyword>
<proteinExistence type="inferred from homology"/>
<accession>A0A0P6XPT5</accession>
<dbReference type="Proteomes" id="UP000050544">
    <property type="component" value="Unassembled WGS sequence"/>
</dbReference>
<evidence type="ECO:0008006" key="6">
    <source>
        <dbReference type="Google" id="ProtNLM"/>
    </source>
</evidence>
<dbReference type="Gene3D" id="3.30.70.2390">
    <property type="match status" value="1"/>
</dbReference>
<dbReference type="STRING" id="869279.SE15_09900"/>
<protein>
    <recommendedName>
        <fullName evidence="6">LytR family transcriptional regulator</fullName>
    </recommendedName>
</protein>
<dbReference type="NCBIfam" id="TIGR00350">
    <property type="entry name" value="lytR_cpsA_psr"/>
    <property type="match status" value="1"/>
</dbReference>
<dbReference type="PANTHER" id="PTHR33392:SF6">
    <property type="entry name" value="POLYISOPRENYL-TEICHOIC ACID--PEPTIDOGLYCAN TEICHOIC ACID TRANSFERASE TAGU"/>
    <property type="match status" value="1"/>
</dbReference>
<feature type="domain" description="LytR/CpsA/Psr regulator C-terminal" evidence="3">
    <location>
        <begin position="377"/>
        <end position="464"/>
    </location>
</feature>
<organism evidence="4 5">
    <name type="scientific">Thermanaerothrix daxensis</name>
    <dbReference type="NCBI Taxonomy" id="869279"/>
    <lineage>
        <taxon>Bacteria</taxon>
        <taxon>Bacillati</taxon>
        <taxon>Chloroflexota</taxon>
        <taxon>Anaerolineae</taxon>
        <taxon>Anaerolineales</taxon>
        <taxon>Anaerolineaceae</taxon>
        <taxon>Thermanaerothrix</taxon>
    </lineage>
</organism>
<evidence type="ECO:0000259" key="2">
    <source>
        <dbReference type="Pfam" id="PF03816"/>
    </source>
</evidence>
<name>A0A0P6XPT5_9CHLR</name>
<dbReference type="EMBL" id="LGKO01000005">
    <property type="protein sequence ID" value="KPL82457.1"/>
    <property type="molecule type" value="Genomic_DNA"/>
</dbReference>
<dbReference type="RefSeq" id="WP_054521948.1">
    <property type="nucleotide sequence ID" value="NZ_LGKO01000005.1"/>
</dbReference>
<feature type="domain" description="Cell envelope-related transcriptional attenuator" evidence="2">
    <location>
        <begin position="114"/>
        <end position="268"/>
    </location>
</feature>
<dbReference type="OrthoDB" id="305468at2"/>
<evidence type="ECO:0000259" key="3">
    <source>
        <dbReference type="Pfam" id="PF13399"/>
    </source>
</evidence>
<sequence>MSQLRTRMIPRRLHLDRLTLVVLIVFILLALVTGWAAFSLARNFFRSWSMTSLGGVPVGPNTTNPAGLSATNVPLNQPLQENGPAPEPWDGKSRVTVLVMGLDYRDWEAGETPRTDTMMLLTLDPLTRTAGILSIPRDMWVNIPGFDYGKINTAYFLGETYKLPGGGPGLAVETVRQFLGVPINYYAQIDFYAFERFIDEIGGIKIRVQEPITLYPTGNRPKVHLEPGVYAVGGDLALAYARNRYTEGGDFDRARRQQEVILAIRDRILQYDQIPKLIAKAPVLYNELSAGIRTNMTLQEAIQLAWLAVQIPAENIKRGVIGPNAVEMATSPDGLDILIPIPDQIRLIRDEVFSTNGAVGPAAVAEDPKALMEAENARIVVQNGTSVAGLAGRTAEFLRGKGFNVVQETNADNLYSQTTIFLYSPKPYTLNYLITVMQLQNPRIYNRYDPNAAVDLAVALGNDWAQSNILP</sequence>
<gene>
    <name evidence="4" type="ORF">SE15_09900</name>
</gene>
<dbReference type="InterPro" id="IPR004474">
    <property type="entry name" value="LytR_CpsA_psr"/>
</dbReference>
<dbReference type="InterPro" id="IPR050922">
    <property type="entry name" value="LytR/CpsA/Psr_CW_biosynth"/>
</dbReference>
<dbReference type="Pfam" id="PF03816">
    <property type="entry name" value="LytR_cpsA_psr"/>
    <property type="match status" value="1"/>
</dbReference>
<evidence type="ECO:0000313" key="5">
    <source>
        <dbReference type="Proteomes" id="UP000050544"/>
    </source>
</evidence>
<evidence type="ECO:0000313" key="4">
    <source>
        <dbReference type="EMBL" id="KPL82457.1"/>
    </source>
</evidence>
<dbReference type="InterPro" id="IPR027381">
    <property type="entry name" value="LytR/CpsA/Psr_C"/>
</dbReference>
<comment type="similarity">
    <text evidence="1">Belongs to the LytR/CpsA/Psr (LCP) family.</text>
</comment>
<dbReference type="Gene3D" id="3.40.630.190">
    <property type="entry name" value="LCP protein"/>
    <property type="match status" value="1"/>
</dbReference>
<dbReference type="Pfam" id="PF13399">
    <property type="entry name" value="LytR_C"/>
    <property type="match status" value="1"/>
</dbReference>